<keyword evidence="1" id="KW-0812">Transmembrane</keyword>
<organism evidence="2 3">
    <name type="scientific">Salix suchowensis</name>
    <dbReference type="NCBI Taxonomy" id="1278906"/>
    <lineage>
        <taxon>Eukaryota</taxon>
        <taxon>Viridiplantae</taxon>
        <taxon>Streptophyta</taxon>
        <taxon>Embryophyta</taxon>
        <taxon>Tracheophyta</taxon>
        <taxon>Spermatophyta</taxon>
        <taxon>Magnoliopsida</taxon>
        <taxon>eudicotyledons</taxon>
        <taxon>Gunneridae</taxon>
        <taxon>Pentapetalae</taxon>
        <taxon>rosids</taxon>
        <taxon>fabids</taxon>
        <taxon>Malpighiales</taxon>
        <taxon>Salicaceae</taxon>
        <taxon>Saliceae</taxon>
        <taxon>Salix</taxon>
    </lineage>
</organism>
<dbReference type="EMBL" id="JAPFFI010000022">
    <property type="protein sequence ID" value="KAJ6328430.1"/>
    <property type="molecule type" value="Genomic_DNA"/>
</dbReference>
<keyword evidence="1" id="KW-1133">Transmembrane helix</keyword>
<reference evidence="2" key="2">
    <citation type="journal article" date="2023" name="Int. J. Mol. Sci.">
        <title>De Novo Assembly and Annotation of 11 Diverse Shrub Willow (Salix) Genomes Reveals Novel Gene Organization in Sex-Linked Regions.</title>
        <authorList>
            <person name="Hyden B."/>
            <person name="Feng K."/>
            <person name="Yates T.B."/>
            <person name="Jawdy S."/>
            <person name="Cereghino C."/>
            <person name="Smart L.B."/>
            <person name="Muchero W."/>
        </authorList>
    </citation>
    <scope>NUCLEOTIDE SEQUENCE</scope>
    <source>
        <tissue evidence="2">Shoot tip</tissue>
    </source>
</reference>
<protein>
    <recommendedName>
        <fullName evidence="4">Transmembrane protein</fullName>
    </recommendedName>
</protein>
<evidence type="ECO:0000256" key="1">
    <source>
        <dbReference type="SAM" id="Phobius"/>
    </source>
</evidence>
<accession>A0ABQ9A7Z4</accession>
<gene>
    <name evidence="2" type="ORF">OIU77_010177</name>
</gene>
<keyword evidence="1" id="KW-0472">Membrane</keyword>
<feature type="transmembrane region" description="Helical" evidence="1">
    <location>
        <begin position="12"/>
        <end position="33"/>
    </location>
</feature>
<reference evidence="2" key="1">
    <citation type="submission" date="2022-10" db="EMBL/GenBank/DDBJ databases">
        <authorList>
            <person name="Hyden B.L."/>
            <person name="Feng K."/>
            <person name="Yates T."/>
            <person name="Jawdy S."/>
            <person name="Smart L.B."/>
            <person name="Muchero W."/>
        </authorList>
    </citation>
    <scope>NUCLEOTIDE SEQUENCE</scope>
    <source>
        <tissue evidence="2">Shoot tip</tissue>
    </source>
</reference>
<sequence length="43" mass="4896">MANEGSLFPLNLPLFLFHGYNVVLMCISSFTIIRRESLRLNPA</sequence>
<evidence type="ECO:0008006" key="4">
    <source>
        <dbReference type="Google" id="ProtNLM"/>
    </source>
</evidence>
<evidence type="ECO:0000313" key="3">
    <source>
        <dbReference type="Proteomes" id="UP001141253"/>
    </source>
</evidence>
<proteinExistence type="predicted"/>
<feature type="non-terminal residue" evidence="2">
    <location>
        <position position="43"/>
    </location>
</feature>
<evidence type="ECO:0000313" key="2">
    <source>
        <dbReference type="EMBL" id="KAJ6328430.1"/>
    </source>
</evidence>
<name>A0ABQ9A7Z4_9ROSI</name>
<comment type="caution">
    <text evidence="2">The sequence shown here is derived from an EMBL/GenBank/DDBJ whole genome shotgun (WGS) entry which is preliminary data.</text>
</comment>
<keyword evidence="3" id="KW-1185">Reference proteome</keyword>
<dbReference type="Proteomes" id="UP001141253">
    <property type="component" value="Chromosome 14"/>
</dbReference>